<gene>
    <name evidence="1" type="ORF">D7044_30285</name>
</gene>
<accession>A0A3A9XM71</accession>
<dbReference type="EMBL" id="RAZT01000022">
    <property type="protein sequence ID" value="RKN26201.1"/>
    <property type="molecule type" value="Genomic_DNA"/>
</dbReference>
<dbReference type="AlphaFoldDB" id="A0A3A9XM71"/>
<comment type="caution">
    <text evidence="1">The sequence shown here is derived from an EMBL/GenBank/DDBJ whole genome shotgun (WGS) entry which is preliminary data.</text>
</comment>
<evidence type="ECO:0000313" key="2">
    <source>
        <dbReference type="Proteomes" id="UP000275865"/>
    </source>
</evidence>
<dbReference type="Proteomes" id="UP000275865">
    <property type="component" value="Unassembled WGS sequence"/>
</dbReference>
<sequence length="85" mass="9122">MVAVPSQTGRAGSRTVTAEAVLANRVDLRGYPHRLLSVVSHRGIGGDQVTQALAAAEVPESFGWELVTVSEFASSRLVHAVLRRR</sequence>
<evidence type="ECO:0000313" key="1">
    <source>
        <dbReference type="EMBL" id="RKN26201.1"/>
    </source>
</evidence>
<reference evidence="1 2" key="1">
    <citation type="submission" date="2018-09" db="EMBL/GenBank/DDBJ databases">
        <title>Micromonospora sp. nov. MS1-9, isolated from a root of Musa sp.</title>
        <authorList>
            <person name="Kuncharoen N."/>
            <person name="Kudo T."/>
            <person name="Ohkuma M."/>
            <person name="Yuki M."/>
            <person name="Tanasupawat S."/>
        </authorList>
    </citation>
    <scope>NUCLEOTIDE SEQUENCE [LARGE SCALE GENOMIC DNA]</scope>
    <source>
        <strain evidence="1 2">MS1-9</strain>
    </source>
</reference>
<proteinExistence type="predicted"/>
<protein>
    <submittedName>
        <fullName evidence="1">Transcriptional regulator</fullName>
    </submittedName>
</protein>
<organism evidence="1 2">
    <name type="scientific">Micromonospora musae</name>
    <dbReference type="NCBI Taxonomy" id="1894970"/>
    <lineage>
        <taxon>Bacteria</taxon>
        <taxon>Bacillati</taxon>
        <taxon>Actinomycetota</taxon>
        <taxon>Actinomycetes</taxon>
        <taxon>Micromonosporales</taxon>
        <taxon>Micromonosporaceae</taxon>
        <taxon>Micromonospora</taxon>
    </lineage>
</organism>
<name>A0A3A9XM71_9ACTN</name>